<accession>A0A4P6JMT6</accession>
<gene>
    <name evidence="1" type="ORF">EPA93_08305</name>
</gene>
<organism evidence="1 2">
    <name type="scientific">Ktedonosporobacter rubrisoli</name>
    <dbReference type="NCBI Taxonomy" id="2509675"/>
    <lineage>
        <taxon>Bacteria</taxon>
        <taxon>Bacillati</taxon>
        <taxon>Chloroflexota</taxon>
        <taxon>Ktedonobacteria</taxon>
        <taxon>Ktedonobacterales</taxon>
        <taxon>Ktedonosporobacteraceae</taxon>
        <taxon>Ktedonosporobacter</taxon>
    </lineage>
</organism>
<dbReference type="AlphaFoldDB" id="A0A4P6JMT6"/>
<dbReference type="InterPro" id="IPR052998">
    <property type="entry name" value="Hetero-Diels-Alderase-like"/>
</dbReference>
<dbReference type="Gene3D" id="2.120.10.30">
    <property type="entry name" value="TolB, C-terminal domain"/>
    <property type="match status" value="1"/>
</dbReference>
<dbReference type="PANTHER" id="PTHR42060:SF1">
    <property type="entry name" value="NHL REPEAT-CONTAINING PROTEIN"/>
    <property type="match status" value="1"/>
</dbReference>
<proteinExistence type="predicted"/>
<evidence type="ECO:0000313" key="2">
    <source>
        <dbReference type="Proteomes" id="UP000290365"/>
    </source>
</evidence>
<protein>
    <submittedName>
        <fullName evidence="1">Gluconolactonase</fullName>
    </submittedName>
</protein>
<dbReference type="InterPro" id="IPR011042">
    <property type="entry name" value="6-blade_b-propeller_TolB-like"/>
</dbReference>
<dbReference type="RefSeq" id="WP_129886602.1">
    <property type="nucleotide sequence ID" value="NZ_CP035758.1"/>
</dbReference>
<dbReference type="PANTHER" id="PTHR42060">
    <property type="entry name" value="NHL REPEAT-CONTAINING PROTEIN-RELATED"/>
    <property type="match status" value="1"/>
</dbReference>
<dbReference type="EMBL" id="CP035758">
    <property type="protein sequence ID" value="QBD76006.1"/>
    <property type="molecule type" value="Genomic_DNA"/>
</dbReference>
<dbReference type="KEGG" id="kbs:EPA93_08305"/>
<sequence length="305" mass="32762">MTHTIPGAPTGKNFSRHDRGELLLVPAKTLASFPSGTFLENLAISANGDIFMTSFRDGAIIRHTSAGTQEVVARLDGTVSGIVTAPNDGLFVCSRQPQGPESIFHIDIHGRVEKWLNLPGARFLNGMTRLSEQVLLAADSFTATIWQVDLVQRQVSPWLTHRLLSKRSSQNSLPGPNGIKVFAGAVFVSNSERASVIRIPVLEQQQAGEPAIYASHFLLDDFTFDEQGNLYGATHPLNTVERLARNGTRLTIAEPEQGVSGCTAVAFDAGEGAQHLLYVVTDGGTLAGKPEPARLVCLDTGGLPR</sequence>
<dbReference type="Proteomes" id="UP000290365">
    <property type="component" value="Chromosome"/>
</dbReference>
<dbReference type="OrthoDB" id="506106at2"/>
<dbReference type="SUPFAM" id="SSF63829">
    <property type="entry name" value="Calcium-dependent phosphotriesterase"/>
    <property type="match status" value="1"/>
</dbReference>
<name>A0A4P6JMT6_KTERU</name>
<evidence type="ECO:0000313" key="1">
    <source>
        <dbReference type="EMBL" id="QBD76006.1"/>
    </source>
</evidence>
<reference evidence="1 2" key="1">
    <citation type="submission" date="2019-01" db="EMBL/GenBank/DDBJ databases">
        <title>Ktedonosporobacter rubrisoli SCAWS-G2.</title>
        <authorList>
            <person name="Huang Y."/>
            <person name="Yan B."/>
        </authorList>
    </citation>
    <scope>NUCLEOTIDE SEQUENCE [LARGE SCALE GENOMIC DNA]</scope>
    <source>
        <strain evidence="1 2">SCAWS-G2</strain>
    </source>
</reference>
<keyword evidence="2" id="KW-1185">Reference proteome</keyword>